<proteinExistence type="predicted"/>
<keyword evidence="1" id="KW-1133">Transmembrane helix</keyword>
<evidence type="ECO:0000313" key="3">
    <source>
        <dbReference type="Proteomes" id="UP000320338"/>
    </source>
</evidence>
<dbReference type="RefSeq" id="WP_141277771.1">
    <property type="nucleotide sequence ID" value="NZ_BAAARZ010000032.1"/>
</dbReference>
<evidence type="ECO:0000313" key="2">
    <source>
        <dbReference type="EMBL" id="GEC19185.1"/>
    </source>
</evidence>
<protein>
    <recommendedName>
        <fullName evidence="4">DUF3040 domain-containing protein</fullName>
    </recommendedName>
</protein>
<keyword evidence="3" id="KW-1185">Reference proteome</keyword>
<gene>
    <name evidence="2" type="ORF">PHY01_14680</name>
</gene>
<dbReference type="Proteomes" id="UP000320338">
    <property type="component" value="Unassembled WGS sequence"/>
</dbReference>
<sequence>MIVSGFPEPPGPRDPRRLSSREEAILARIESDLVDDDPDLSRLASATPSVLPVAPPVAAREIGLLAVVLLILVGAAVLVPPVLHLAVLPALTVLLVVPWTVLCARRSTDG</sequence>
<feature type="transmembrane region" description="Helical" evidence="1">
    <location>
        <begin position="62"/>
        <end position="79"/>
    </location>
</feature>
<evidence type="ECO:0008006" key="4">
    <source>
        <dbReference type="Google" id="ProtNLM"/>
    </source>
</evidence>
<dbReference type="Pfam" id="PF11239">
    <property type="entry name" value="DUF3040"/>
    <property type="match status" value="1"/>
</dbReference>
<accession>A0A4Y3WK95</accession>
<organism evidence="2 3">
    <name type="scientific">Pseudonocardia hydrocarbonoxydans</name>
    <dbReference type="NCBI Taxonomy" id="76726"/>
    <lineage>
        <taxon>Bacteria</taxon>
        <taxon>Bacillati</taxon>
        <taxon>Actinomycetota</taxon>
        <taxon>Actinomycetes</taxon>
        <taxon>Pseudonocardiales</taxon>
        <taxon>Pseudonocardiaceae</taxon>
        <taxon>Pseudonocardia</taxon>
    </lineage>
</organism>
<comment type="caution">
    <text evidence="2">The sequence shown here is derived from an EMBL/GenBank/DDBJ whole genome shotgun (WGS) entry which is preliminary data.</text>
</comment>
<dbReference type="EMBL" id="BJNG01000014">
    <property type="protein sequence ID" value="GEC19185.1"/>
    <property type="molecule type" value="Genomic_DNA"/>
</dbReference>
<dbReference type="AlphaFoldDB" id="A0A4Y3WK95"/>
<keyword evidence="1" id="KW-0812">Transmembrane</keyword>
<name>A0A4Y3WK95_9PSEU</name>
<evidence type="ECO:0000256" key="1">
    <source>
        <dbReference type="SAM" id="Phobius"/>
    </source>
</evidence>
<dbReference type="InterPro" id="IPR021401">
    <property type="entry name" value="DUF3040"/>
</dbReference>
<keyword evidence="1" id="KW-0472">Membrane</keyword>
<reference evidence="2 3" key="1">
    <citation type="submission" date="2019-06" db="EMBL/GenBank/DDBJ databases">
        <title>Whole genome shotgun sequence of Pseudonocardia hydrocarbonoxydans NBRC 14498.</title>
        <authorList>
            <person name="Hosoyama A."/>
            <person name="Uohara A."/>
            <person name="Ohji S."/>
            <person name="Ichikawa N."/>
        </authorList>
    </citation>
    <scope>NUCLEOTIDE SEQUENCE [LARGE SCALE GENOMIC DNA]</scope>
    <source>
        <strain evidence="2 3">NBRC 14498</strain>
    </source>
</reference>
<feature type="transmembrane region" description="Helical" evidence="1">
    <location>
        <begin position="85"/>
        <end position="104"/>
    </location>
</feature>